<dbReference type="AlphaFoldDB" id="A0A7J6L9U7"/>
<keyword evidence="6 8" id="KW-1133">Transmembrane helix</keyword>
<dbReference type="Proteomes" id="UP000591131">
    <property type="component" value="Unassembled WGS sequence"/>
</dbReference>
<evidence type="ECO:0000259" key="11">
    <source>
        <dbReference type="PROSITE" id="PS50929"/>
    </source>
</evidence>
<feature type="transmembrane region" description="Helical" evidence="8">
    <location>
        <begin position="119"/>
        <end position="137"/>
    </location>
</feature>
<dbReference type="InterPro" id="IPR039421">
    <property type="entry name" value="Type_1_exporter"/>
</dbReference>
<dbReference type="Pfam" id="PF00005">
    <property type="entry name" value="ABC_tran"/>
    <property type="match status" value="1"/>
</dbReference>
<evidence type="ECO:0000313" key="13">
    <source>
        <dbReference type="Proteomes" id="UP000591131"/>
    </source>
</evidence>
<keyword evidence="13" id="KW-1185">Reference proteome</keyword>
<reference evidence="12 13" key="1">
    <citation type="submission" date="2020-04" db="EMBL/GenBank/DDBJ databases">
        <title>Perkinsus chesapeaki whole genome sequence.</title>
        <authorList>
            <person name="Bogema D.R."/>
        </authorList>
    </citation>
    <scope>NUCLEOTIDE SEQUENCE [LARGE SCALE GENOMIC DNA]</scope>
    <source>
        <strain evidence="12">ATCC PRA-425</strain>
    </source>
</reference>
<evidence type="ECO:0000256" key="3">
    <source>
        <dbReference type="ARBA" id="ARBA00022692"/>
    </source>
</evidence>
<dbReference type="InterPro" id="IPR027417">
    <property type="entry name" value="P-loop_NTPase"/>
</dbReference>
<feature type="transmembrane region" description="Helical" evidence="8">
    <location>
        <begin position="546"/>
        <end position="563"/>
    </location>
</feature>
<keyword evidence="3 8" id="KW-0812">Transmembrane</keyword>
<evidence type="ECO:0000256" key="6">
    <source>
        <dbReference type="ARBA" id="ARBA00022989"/>
    </source>
</evidence>
<feature type="domain" description="ABC transporter" evidence="10">
    <location>
        <begin position="199"/>
        <end position="462"/>
    </location>
</feature>
<organism evidence="12 13">
    <name type="scientific">Perkinsus chesapeaki</name>
    <name type="common">Clam parasite</name>
    <name type="synonym">Perkinsus andrewsi</name>
    <dbReference type="NCBI Taxonomy" id="330153"/>
    <lineage>
        <taxon>Eukaryota</taxon>
        <taxon>Sar</taxon>
        <taxon>Alveolata</taxon>
        <taxon>Perkinsozoa</taxon>
        <taxon>Perkinsea</taxon>
        <taxon>Perkinsida</taxon>
        <taxon>Perkinsidae</taxon>
        <taxon>Perkinsus</taxon>
    </lineage>
</organism>
<keyword evidence="7 8" id="KW-0472">Membrane</keyword>
<dbReference type="PANTHER" id="PTHR24221:SF503">
    <property type="entry name" value="MITOCHONDRIAL POTASSIUM CHANNEL ATP-BINDING SUBUNIT"/>
    <property type="match status" value="1"/>
</dbReference>
<dbReference type="CDD" id="cd18578">
    <property type="entry name" value="ABC_6TM_Pgp_ABCB1_D2_like"/>
    <property type="match status" value="1"/>
</dbReference>
<feature type="domain" description="ABC transporter" evidence="10">
    <location>
        <begin position="537"/>
        <end position="792"/>
    </location>
</feature>
<dbReference type="GO" id="GO:0005524">
    <property type="term" value="F:ATP binding"/>
    <property type="evidence" value="ECO:0007669"/>
    <property type="project" value="UniProtKB-KW"/>
</dbReference>
<feature type="transmembrane region" description="Helical" evidence="8">
    <location>
        <begin position="423"/>
        <end position="444"/>
    </location>
</feature>
<evidence type="ECO:0000256" key="5">
    <source>
        <dbReference type="ARBA" id="ARBA00022840"/>
    </source>
</evidence>
<name>A0A7J6L9U7_PERCH</name>
<dbReference type="GO" id="GO:0016020">
    <property type="term" value="C:membrane"/>
    <property type="evidence" value="ECO:0007669"/>
    <property type="project" value="UniProtKB-SubCell"/>
</dbReference>
<feature type="transmembrane region" description="Helical" evidence="8">
    <location>
        <begin position="503"/>
        <end position="526"/>
    </location>
</feature>
<comment type="subcellular location">
    <subcellularLocation>
        <location evidence="1">Membrane</location>
        <topology evidence="1">Multi-pass membrane protein</topology>
    </subcellularLocation>
</comment>
<keyword evidence="4" id="KW-0547">Nucleotide-binding</keyword>
<evidence type="ECO:0000256" key="1">
    <source>
        <dbReference type="ARBA" id="ARBA00004141"/>
    </source>
</evidence>
<proteinExistence type="predicted"/>
<dbReference type="Gene3D" id="1.20.1560.10">
    <property type="entry name" value="ABC transporter type 1, transmembrane domain"/>
    <property type="match status" value="2"/>
</dbReference>
<evidence type="ECO:0000256" key="2">
    <source>
        <dbReference type="ARBA" id="ARBA00022448"/>
    </source>
</evidence>
<dbReference type="InterPro" id="IPR003439">
    <property type="entry name" value="ABC_transporter-like_ATP-bd"/>
</dbReference>
<dbReference type="PROSITE" id="PS50893">
    <property type="entry name" value="ABC_TRANSPORTER_2"/>
    <property type="match status" value="2"/>
</dbReference>
<evidence type="ECO:0000256" key="4">
    <source>
        <dbReference type="ARBA" id="ARBA00022741"/>
    </source>
</evidence>
<sequence length="795" mass="85978">MLAAMPVVILSSAMMGVALTKSSKISQTSYAKAGACAEEALSCIKTVTAFGTQSKELDRYNSALAEARKGGIKGGLYTGISLGITFGAVYGTYALTFWYGGTLVEDGTINTWTGLPYNGGDILTVFFSVLFATFGLGQAMPPIQVFQIGMASANDIYDVIDNIKPNIETPILPNKHDQQEQLISQHTNIQTIIKQFNTLTFTGVSFCYPSRPDVMVLDNISFTIKRGMKVAFVGESGSGKSTVLALLERFYDPNRGMVTLNDIDYRNINNGNPSSIRCLFGYVGQEPILFATSIRNNLTYGINNDNMPTDKEIKEACERANVHKFISSLPNGYDTYCGSSNGNSQISGGQKQRIAIARALLRNPQEIPYFDEPEHAPGRLTATLGTYALKLNVLTGTQLGIFAQLTSTAVGGIIVSFSASPKLAAVMLATLPLVALSGAIDMMISGDGIGSSNKEDSYGQANQIISESVQNLRTLRALTAEIRTRDLFQMLIMKSVKKESKEAVISGFVYGLSSLITLSALALGFWYGATLIDNDGLSFDKMMQSLMGVFLSAMGVGQALAFMKDIKEARTAAHDIFQLLDYESPSGGGKSTVFSLLQRFYDVDNGSISVEGCNINDINISWWRSQCGLVSQEPVLFNLTLEDNVRYGSPSDIPREVMIDVANKAGMSDFAGNKVHWDAPLGPRGGLLSGGQKQRVAIARALIRHPKLIMLDEATSALDSASETIVQKAIDDLTSSTSTTNDKPTSIIIAHRLSTIKKADKIIVISEGRAVEEGNHDELLAKRGVYYNLYTTAQQ</sequence>
<dbReference type="Pfam" id="PF00664">
    <property type="entry name" value="ABC_membrane"/>
    <property type="match status" value="2"/>
</dbReference>
<dbReference type="FunFam" id="3.40.50.300:FF:000604">
    <property type="entry name" value="ABC transporter B family member 28"/>
    <property type="match status" value="1"/>
</dbReference>
<dbReference type="SMART" id="SM00382">
    <property type="entry name" value="AAA"/>
    <property type="match status" value="2"/>
</dbReference>
<feature type="chain" id="PRO_5029684022" evidence="9">
    <location>
        <begin position="21"/>
        <end position="795"/>
    </location>
</feature>
<evidence type="ECO:0000256" key="9">
    <source>
        <dbReference type="SAM" id="SignalP"/>
    </source>
</evidence>
<dbReference type="SUPFAM" id="SSF90123">
    <property type="entry name" value="ABC transporter transmembrane region"/>
    <property type="match status" value="2"/>
</dbReference>
<dbReference type="InterPro" id="IPR003593">
    <property type="entry name" value="AAA+_ATPase"/>
</dbReference>
<keyword evidence="5" id="KW-0067">ATP-binding</keyword>
<gene>
    <name evidence="12" type="primary">ABCB2_9</name>
    <name evidence="12" type="ORF">FOL47_009212</name>
</gene>
<dbReference type="GO" id="GO:0140359">
    <property type="term" value="F:ABC-type transporter activity"/>
    <property type="evidence" value="ECO:0007669"/>
    <property type="project" value="InterPro"/>
</dbReference>
<protein>
    <submittedName>
        <fullName evidence="12">(ABC) transporter</fullName>
    </submittedName>
</protein>
<keyword evidence="9" id="KW-0732">Signal</keyword>
<evidence type="ECO:0000256" key="7">
    <source>
        <dbReference type="ARBA" id="ARBA00023136"/>
    </source>
</evidence>
<dbReference type="SUPFAM" id="SSF52540">
    <property type="entry name" value="P-loop containing nucleoside triphosphate hydrolases"/>
    <property type="match status" value="2"/>
</dbReference>
<dbReference type="PANTHER" id="PTHR24221">
    <property type="entry name" value="ATP-BINDING CASSETTE SUB-FAMILY B"/>
    <property type="match status" value="1"/>
</dbReference>
<evidence type="ECO:0000259" key="10">
    <source>
        <dbReference type="PROSITE" id="PS50893"/>
    </source>
</evidence>
<feature type="domain" description="ABC transmembrane type-1" evidence="11">
    <location>
        <begin position="1"/>
        <end position="147"/>
    </location>
</feature>
<dbReference type="InterPro" id="IPR011527">
    <property type="entry name" value="ABC1_TM_dom"/>
</dbReference>
<dbReference type="CDD" id="cd18577">
    <property type="entry name" value="ABC_6TM_Pgp_ABCB1_D1_like"/>
    <property type="match status" value="1"/>
</dbReference>
<comment type="caution">
    <text evidence="12">The sequence shown here is derived from an EMBL/GenBank/DDBJ whole genome shotgun (WGS) entry which is preliminary data.</text>
</comment>
<keyword evidence="2" id="KW-0813">Transport</keyword>
<dbReference type="InterPro" id="IPR017871">
    <property type="entry name" value="ABC_transporter-like_CS"/>
</dbReference>
<evidence type="ECO:0000256" key="8">
    <source>
        <dbReference type="SAM" id="Phobius"/>
    </source>
</evidence>
<dbReference type="PROSITE" id="PS00211">
    <property type="entry name" value="ABC_TRANSPORTER_1"/>
    <property type="match status" value="1"/>
</dbReference>
<feature type="domain" description="ABC transmembrane type-1" evidence="11">
    <location>
        <begin position="353"/>
        <end position="568"/>
    </location>
</feature>
<dbReference type="OrthoDB" id="6500128at2759"/>
<dbReference type="Gene3D" id="3.40.50.300">
    <property type="entry name" value="P-loop containing nucleotide triphosphate hydrolases"/>
    <property type="match status" value="2"/>
</dbReference>
<dbReference type="GO" id="GO:0005737">
    <property type="term" value="C:cytoplasm"/>
    <property type="evidence" value="ECO:0007669"/>
    <property type="project" value="UniProtKB-ARBA"/>
</dbReference>
<dbReference type="PROSITE" id="PS50929">
    <property type="entry name" value="ABC_TM1F"/>
    <property type="match status" value="2"/>
</dbReference>
<accession>A0A7J6L9U7</accession>
<dbReference type="InterPro" id="IPR036640">
    <property type="entry name" value="ABC1_TM_sf"/>
</dbReference>
<evidence type="ECO:0000313" key="12">
    <source>
        <dbReference type="EMBL" id="KAF4655949.1"/>
    </source>
</evidence>
<dbReference type="EMBL" id="JAAPAO010000627">
    <property type="protein sequence ID" value="KAF4655949.1"/>
    <property type="molecule type" value="Genomic_DNA"/>
</dbReference>
<feature type="signal peptide" evidence="9">
    <location>
        <begin position="1"/>
        <end position="20"/>
    </location>
</feature>
<feature type="transmembrane region" description="Helical" evidence="8">
    <location>
        <begin position="76"/>
        <end position="99"/>
    </location>
</feature>
<feature type="transmembrane region" description="Helical" evidence="8">
    <location>
        <begin position="399"/>
        <end position="417"/>
    </location>
</feature>
<dbReference type="GO" id="GO:0016887">
    <property type="term" value="F:ATP hydrolysis activity"/>
    <property type="evidence" value="ECO:0007669"/>
    <property type="project" value="InterPro"/>
</dbReference>